<dbReference type="EMBL" id="AZMM01018937">
    <property type="protein sequence ID" value="ETJ15967.1"/>
    <property type="molecule type" value="Genomic_DNA"/>
</dbReference>
<evidence type="ECO:0000313" key="2">
    <source>
        <dbReference type="EMBL" id="ETJ15967.1"/>
    </source>
</evidence>
<proteinExistence type="predicted"/>
<sequence length="96" mass="11197">MFKFNFFYISKIRATWMLYLIGIYPLLIFLAELLNSNFLSLSATHKNSVSFLELFIAIYDTQQKVMLSLIIIGYLSSLLFYSEISGGRIRIAERVR</sequence>
<organism evidence="2">
    <name type="scientific">human gut metagenome</name>
    <dbReference type="NCBI Taxonomy" id="408170"/>
    <lineage>
        <taxon>unclassified sequences</taxon>
        <taxon>metagenomes</taxon>
        <taxon>organismal metagenomes</taxon>
    </lineage>
</organism>
<comment type="caution">
    <text evidence="2">The sequence shown here is derived from an EMBL/GenBank/DDBJ whole genome shotgun (WGS) entry which is preliminary data.</text>
</comment>
<dbReference type="AlphaFoldDB" id="W1WCP4"/>
<name>W1WCP4_9ZZZZ</name>
<feature type="non-terminal residue" evidence="2">
    <location>
        <position position="96"/>
    </location>
</feature>
<feature type="transmembrane region" description="Helical" evidence="1">
    <location>
        <begin position="12"/>
        <end position="31"/>
    </location>
</feature>
<feature type="transmembrane region" description="Helical" evidence="1">
    <location>
        <begin position="65"/>
        <end position="84"/>
    </location>
</feature>
<keyword evidence="1" id="KW-1133">Transmembrane helix</keyword>
<evidence type="ECO:0000256" key="1">
    <source>
        <dbReference type="SAM" id="Phobius"/>
    </source>
</evidence>
<accession>W1WCP4</accession>
<keyword evidence="1" id="KW-0472">Membrane</keyword>
<gene>
    <name evidence="2" type="ORF">Q604_UNBc4C00156G0002</name>
</gene>
<keyword evidence="1" id="KW-0812">Transmembrane</keyword>
<protein>
    <submittedName>
        <fullName evidence="2">Membrane spanning protein</fullName>
    </submittedName>
</protein>
<reference evidence="2" key="1">
    <citation type="submission" date="2013-12" db="EMBL/GenBank/DDBJ databases">
        <title>A Varibaculum cambriense genome reconstructed from a premature infant gut community with otherwise low bacterial novelty that shifts toward anaerobic metabolism during the third week of life.</title>
        <authorList>
            <person name="Brown C.T."/>
            <person name="Sharon I."/>
            <person name="Thomas B.C."/>
            <person name="Castelle C.J."/>
            <person name="Morowitz M.J."/>
            <person name="Banfield J.F."/>
        </authorList>
    </citation>
    <scope>NUCLEOTIDE SEQUENCE</scope>
</reference>